<dbReference type="InterPro" id="IPR037523">
    <property type="entry name" value="VOC_core"/>
</dbReference>
<dbReference type="Pfam" id="PF18029">
    <property type="entry name" value="Glyoxalase_6"/>
    <property type="match status" value="1"/>
</dbReference>
<evidence type="ECO:0000313" key="3">
    <source>
        <dbReference type="Proteomes" id="UP000053669"/>
    </source>
</evidence>
<proteinExistence type="predicted"/>
<dbReference type="PROSITE" id="PS51819">
    <property type="entry name" value="VOC"/>
    <property type="match status" value="1"/>
</dbReference>
<organism evidence="2 3">
    <name type="scientific">Streptomyces canus</name>
    <dbReference type="NCBI Taxonomy" id="58343"/>
    <lineage>
        <taxon>Bacteria</taxon>
        <taxon>Bacillati</taxon>
        <taxon>Actinomycetota</taxon>
        <taxon>Actinomycetes</taxon>
        <taxon>Kitasatosporales</taxon>
        <taxon>Streptomycetaceae</taxon>
        <taxon>Streptomyces</taxon>
        <taxon>Streptomyces aurantiacus group</taxon>
    </lineage>
</organism>
<dbReference type="SUPFAM" id="SSF54593">
    <property type="entry name" value="Glyoxalase/Bleomycin resistance protein/Dihydroxybiphenyl dioxygenase"/>
    <property type="match status" value="1"/>
</dbReference>
<dbReference type="Proteomes" id="UP000053669">
    <property type="component" value="Unassembled WGS sequence"/>
</dbReference>
<sequence length="138" mass="15179">MRTQVTFDSADPHAQAAFWAQAIGSAVEDHSALVDQLVADGRMSANDRIVTNGRSAFRDVAACSDPAGTEPRFYFQRVPEGKTAKNRVHLDIHVDTDQKAAEVERLEGLGAQLIETHSDRGPVTYVMRDPEGNEFCLH</sequence>
<dbReference type="STRING" id="58343.AQJ46_17825"/>
<dbReference type="AlphaFoldDB" id="A0A101S9P9"/>
<accession>A0A101S9P9</accession>
<comment type="caution">
    <text evidence="2">The sequence shown here is derived from an EMBL/GenBank/DDBJ whole genome shotgun (WGS) entry which is preliminary data.</text>
</comment>
<protein>
    <recommendedName>
        <fullName evidence="1">VOC domain-containing protein</fullName>
    </recommendedName>
</protein>
<dbReference type="InterPro" id="IPR041581">
    <property type="entry name" value="Glyoxalase_6"/>
</dbReference>
<dbReference type="PANTHER" id="PTHR35908">
    <property type="entry name" value="HYPOTHETICAL FUSION PROTEIN"/>
    <property type="match status" value="1"/>
</dbReference>
<evidence type="ECO:0000259" key="1">
    <source>
        <dbReference type="PROSITE" id="PS51819"/>
    </source>
</evidence>
<feature type="domain" description="VOC" evidence="1">
    <location>
        <begin position="1"/>
        <end position="138"/>
    </location>
</feature>
<evidence type="ECO:0000313" key="2">
    <source>
        <dbReference type="EMBL" id="KUN70224.1"/>
    </source>
</evidence>
<reference evidence="2 3" key="1">
    <citation type="submission" date="2015-10" db="EMBL/GenBank/DDBJ databases">
        <title>Draft genome sequence of Streptomyces canus DSM 40017, type strain for the species Streptomyces canus.</title>
        <authorList>
            <person name="Ruckert C."/>
            <person name="Winkler A."/>
            <person name="Kalinowski J."/>
            <person name="Kampfer P."/>
            <person name="Glaeser S."/>
        </authorList>
    </citation>
    <scope>NUCLEOTIDE SEQUENCE [LARGE SCALE GENOMIC DNA]</scope>
    <source>
        <strain evidence="2 3">DSM 40017</strain>
    </source>
</reference>
<gene>
    <name evidence="2" type="ORF">AQJ46_17825</name>
</gene>
<dbReference type="Gene3D" id="3.10.180.10">
    <property type="entry name" value="2,3-Dihydroxybiphenyl 1,2-Dioxygenase, domain 1"/>
    <property type="match status" value="1"/>
</dbReference>
<dbReference type="EMBL" id="LMWU01000017">
    <property type="protein sequence ID" value="KUN70224.1"/>
    <property type="molecule type" value="Genomic_DNA"/>
</dbReference>
<dbReference type="PANTHER" id="PTHR35908:SF1">
    <property type="entry name" value="CONSERVED PROTEIN"/>
    <property type="match status" value="1"/>
</dbReference>
<dbReference type="InterPro" id="IPR029068">
    <property type="entry name" value="Glyas_Bleomycin-R_OHBP_Dase"/>
</dbReference>
<name>A0A101S9P9_9ACTN</name>
<dbReference type="CDD" id="cd06587">
    <property type="entry name" value="VOC"/>
    <property type="match status" value="1"/>
</dbReference>